<dbReference type="Proteomes" id="UP000710815">
    <property type="component" value="Unassembled WGS sequence"/>
</dbReference>
<name>A0ABS9VZ27_9BIFI</name>
<gene>
    <name evidence="1" type="ORF">JS533_012325</name>
</gene>
<dbReference type="Gene3D" id="1.10.287.1080">
    <property type="entry name" value="MazG-like"/>
    <property type="match status" value="1"/>
</dbReference>
<dbReference type="EMBL" id="JAFEJT020000076">
    <property type="protein sequence ID" value="MCH9277040.1"/>
    <property type="molecule type" value="Genomic_DNA"/>
</dbReference>
<dbReference type="CDD" id="cd11537">
    <property type="entry name" value="NTP-PPase_RS21-C6_like"/>
    <property type="match status" value="1"/>
</dbReference>
<dbReference type="SUPFAM" id="SSF101386">
    <property type="entry name" value="all-alpha NTP pyrophosphatases"/>
    <property type="match status" value="1"/>
</dbReference>
<dbReference type="Pfam" id="PF12643">
    <property type="entry name" value="MazG-like"/>
    <property type="match status" value="1"/>
</dbReference>
<dbReference type="PANTHER" id="PTHR46523">
    <property type="entry name" value="DCTP PYROPHOSPHATASE 1"/>
    <property type="match status" value="1"/>
</dbReference>
<comment type="caution">
    <text evidence="1">The sequence shown here is derived from an EMBL/GenBank/DDBJ whole genome shotgun (WGS) entry which is preliminary data.</text>
</comment>
<dbReference type="InterPro" id="IPR025984">
    <property type="entry name" value="DCTPP"/>
</dbReference>
<evidence type="ECO:0000313" key="2">
    <source>
        <dbReference type="Proteomes" id="UP000710815"/>
    </source>
</evidence>
<organism evidence="1 2">
    <name type="scientific">Bifidobacterium amazonense</name>
    <dbReference type="NCBI Taxonomy" id="2809027"/>
    <lineage>
        <taxon>Bacteria</taxon>
        <taxon>Bacillati</taxon>
        <taxon>Actinomycetota</taxon>
        <taxon>Actinomycetes</taxon>
        <taxon>Bifidobacteriales</taxon>
        <taxon>Bifidobacteriaceae</taxon>
        <taxon>Bifidobacterium</taxon>
    </lineage>
</organism>
<dbReference type="RefSeq" id="WP_241514987.1">
    <property type="nucleotide sequence ID" value="NZ_JAFEJT020000076.1"/>
</dbReference>
<evidence type="ECO:0000313" key="1">
    <source>
        <dbReference type="EMBL" id="MCH9277040.1"/>
    </source>
</evidence>
<dbReference type="PANTHER" id="PTHR46523:SF1">
    <property type="entry name" value="DCTP PYROPHOSPHATASE 1"/>
    <property type="match status" value="1"/>
</dbReference>
<reference evidence="1 2" key="1">
    <citation type="journal article" date="2021" name="Environ. Microbiol.">
        <title>Genetic insights into the dark matter of the mammalian gut microbiota through targeted genome reconstruction.</title>
        <authorList>
            <person name="Lugli G.A."/>
            <person name="Alessandri G."/>
            <person name="Milani C."/>
            <person name="Viappiani A."/>
            <person name="Fontana F."/>
            <person name="Tarracchini C."/>
            <person name="Mancabelli L."/>
            <person name="Argentini C."/>
            <person name="Ruiz L."/>
            <person name="Margolles A."/>
            <person name="van Sinderen D."/>
            <person name="Turroni F."/>
            <person name="Ventura M."/>
        </authorList>
    </citation>
    <scope>NUCLEOTIDE SEQUENCE [LARGE SCALE GENOMIC DNA]</scope>
    <source>
        <strain evidence="1 2">MA1</strain>
    </source>
</reference>
<proteinExistence type="predicted"/>
<keyword evidence="2" id="KW-1185">Reference proteome</keyword>
<dbReference type="InterPro" id="IPR052555">
    <property type="entry name" value="dCTP_Pyrophosphatase"/>
</dbReference>
<reference evidence="1 2" key="2">
    <citation type="journal article" date="2021" name="Syst. Appl. Microbiol.">
        <title>Phylogenetic classification of ten novel species belonging to the genus Bifidobacterium comprising B. phasiani sp. nov., B. pongonis sp. nov., B. saguinibicoloris sp. nov., B. colobi sp. nov., B. simiiventris sp. nov., B. santillanense sp. nov., B. miconis sp. nov., B. amazonense sp. nov., B. pluvialisilvae sp. nov., and B. miconisargentati sp. nov.</title>
        <authorList>
            <person name="Lugli G.A."/>
            <person name="Calvete-Torre I."/>
            <person name="Alessandri G."/>
            <person name="Milani C."/>
            <person name="Turroni F."/>
            <person name="Laiolo P."/>
            <person name="Ossiprandi M.C."/>
            <person name="Margolles A."/>
            <person name="Ruiz L."/>
            <person name="Ventura M."/>
        </authorList>
    </citation>
    <scope>NUCLEOTIDE SEQUENCE [LARGE SCALE GENOMIC DNA]</scope>
    <source>
        <strain evidence="1 2">MA1</strain>
    </source>
</reference>
<protein>
    <submittedName>
        <fullName evidence="1">Nucleotide pyrophosphohydrolase</fullName>
    </submittedName>
</protein>
<accession>A0ABS9VZ27</accession>
<sequence length="128" mass="14430">MISDSTIQALRDFTAERQWERFHTPENLAKSISIEAAELLECYQWAPSPVPDAAHAQEELADVLTYCVMMADALGVDMDDIIMRKLEKTKQKYPATLVRDDLQTSQQLHWQARTGRNGGVGVADHCPE</sequence>